<dbReference type="RefSeq" id="WP_036791816.1">
    <property type="nucleotide sequence ID" value="NZ_JQZV01000013.1"/>
</dbReference>
<evidence type="ECO:0000256" key="8">
    <source>
        <dbReference type="SAM" id="MobiDB-lite"/>
    </source>
</evidence>
<evidence type="ECO:0000256" key="7">
    <source>
        <dbReference type="PIRNR" id="PIRNR036421"/>
    </source>
</evidence>
<dbReference type="SUPFAM" id="SSF52096">
    <property type="entry name" value="ClpP/crotonase"/>
    <property type="match status" value="1"/>
</dbReference>
<gene>
    <name evidence="10" type="ORF">HQ43_08180</name>
</gene>
<dbReference type="Pfam" id="PF03572">
    <property type="entry name" value="Peptidase_S41"/>
    <property type="match status" value="1"/>
</dbReference>
<reference evidence="10 11" key="1">
    <citation type="submission" date="2014-08" db="EMBL/GenBank/DDBJ databases">
        <title>Porphyromonas canoris strain:OH2762 Genome sequencing.</title>
        <authorList>
            <person name="Wallis C."/>
            <person name="Deusch O."/>
            <person name="O'Flynn C."/>
            <person name="Davis I."/>
            <person name="Jospin G."/>
            <person name="Darling A.E."/>
            <person name="Coil D.A."/>
            <person name="Alexiev A."/>
            <person name="Horsfall A."/>
            <person name="Kirkwood N."/>
            <person name="Harris S."/>
            <person name="Eisen J.A."/>
        </authorList>
    </citation>
    <scope>NUCLEOTIDE SEQUENCE [LARGE SCALE GENOMIC DNA]</scope>
    <source>
        <strain evidence="11">COT-108 OH2762</strain>
    </source>
</reference>
<dbReference type="InterPro" id="IPR012393">
    <property type="entry name" value="Tricorn_protease"/>
</dbReference>
<evidence type="ECO:0000313" key="11">
    <source>
        <dbReference type="Proteomes" id="UP000030101"/>
    </source>
</evidence>
<dbReference type="Proteomes" id="UP000030101">
    <property type="component" value="Unassembled WGS sequence"/>
</dbReference>
<comment type="caution">
    <text evidence="10">The sequence shown here is derived from an EMBL/GenBank/DDBJ whole genome shotgun (WGS) entry which is preliminary data.</text>
</comment>
<dbReference type="Gene3D" id="3.30.750.44">
    <property type="match status" value="1"/>
</dbReference>
<dbReference type="Pfam" id="PF14684">
    <property type="entry name" value="Tricorn_C1"/>
    <property type="match status" value="1"/>
</dbReference>
<dbReference type="InterPro" id="IPR028204">
    <property type="entry name" value="Tricorn_C1"/>
</dbReference>
<proteinExistence type="inferred from homology"/>
<evidence type="ECO:0000259" key="9">
    <source>
        <dbReference type="PROSITE" id="PS50106"/>
    </source>
</evidence>
<comment type="similarity">
    <text evidence="2 7">Belongs to the peptidase S41B family.</text>
</comment>
<dbReference type="Pfam" id="PF26549">
    <property type="entry name" value="Tricorn_N"/>
    <property type="match status" value="1"/>
</dbReference>
<keyword evidence="4 7" id="KW-0645">Protease</keyword>
<dbReference type="PANTHER" id="PTHR43253">
    <property type="entry name" value="TRICORN PROTEASE HOMOLOG 2-RELATED"/>
    <property type="match status" value="1"/>
</dbReference>
<dbReference type="SUPFAM" id="SSF82171">
    <property type="entry name" value="DPP6 N-terminal domain-like"/>
    <property type="match status" value="1"/>
</dbReference>
<protein>
    <recommendedName>
        <fullName evidence="7">Tricorn protease homolog</fullName>
        <ecNumber evidence="7">3.4.21.-</ecNumber>
    </recommendedName>
</protein>
<dbReference type="Gene3D" id="2.120.10.30">
    <property type="entry name" value="TolB, C-terminal domain"/>
    <property type="match status" value="2"/>
</dbReference>
<sequence>MKLKRVLLGTFFATIAWSGVAQERPLWMRYPAISPDGKEIAFSYKGDIYKVSAQGGQAVRLTTNEGYEKSPVWSPDGSKIAFTSTRNNAGVNIYIMSSTGGVAKQLTTHSTAETPCTFTPDGKSVVFKAHIQDPHTSALFPTGRLSELYAVSVNGGRPEQIISTPAEAVSYSKDGSKFLYQDLKGFENEWRKHHTSSVSRDIWEYDLKSGKHRFVVQHDGEDRDPVYSSDGKKVYFLSERKGGSMNVYETDINGNGETVKALTSFKGDPVRFLSTSKDGKLCFGYAGEIYTMTPGQKPQRVNISVATDISDVQDRRLFLQGYQSASISPDGKQLAFVSRGEVFVTSVDYSTTKRITNTPSGEQSVTFGADNRSIVYASDRSGKWDLYKATIVNKNEQNFPNATIIKEELLIPGNKVEKMHPAFSPDGTEVAFVLGRKKLAVYNLKSGKIREITDGSTQHGEDGDMNFEWSPDGKWFAISYVARNHAPYYDIGIVSAKGGEPIFNVTNSGYFDMNPHWAMDGNAIIFHSERYGMRNHASWGSQSDVMIAFMNREAYNKFKMNEEEFELFSEEEKNIKKEAEEKEKKEKKGKKEEDKKKAPEKKDLNIEFDNMEDRIIRLTPNSSALGDAIVTKDGKKMYYLSAFEGGYDLWSYDLRKRSTKLLRKMDSGGAQFQMDKEGKQIFILGAQPQKMTVAGETFKPISYQAEWKTDLAAEREYMFNVVKREEGLRFYDAGMHGVKWDELTKHYSRYLPYISNNYDYAEMLSELLGELNVSHTGSGYRGSGASEPTAELGLFLSWEKGKDGLLVDEVITGGPFDNFRSKVKAGDIIEKIDGEDIKAGEDYFPLLNGKIRRNISVSFYSPKSKERWSETVKGISSSQLEDLLYKRWVKQRADEVDKLSKGRLGYVHIPSMGDPSFRTVYSEVMGRYYDREGIVIDIRYNGGGRLHEDLEVFFTGKKYLQQQIRGKDYCEMPSRRWNHESVMVMCEADYSNAHGTPWVYKHLGIGKLVGMPVPGTMTSVNWVTLQDPSLYFGIPAVGYKTAEGIYLENYELHPDVKVRLDFDKALKGKDTQMEAAVETLLKEVGKKE</sequence>
<dbReference type="InterPro" id="IPR005151">
    <property type="entry name" value="Tail-specific_protease"/>
</dbReference>
<dbReference type="PANTHER" id="PTHR43253:SF1">
    <property type="entry name" value="TRICORN PROTEASE HOMOLOG 2-RELATED"/>
    <property type="match status" value="1"/>
</dbReference>
<dbReference type="EMBL" id="JQZV01000013">
    <property type="protein sequence ID" value="KGN92013.1"/>
    <property type="molecule type" value="Genomic_DNA"/>
</dbReference>
<dbReference type="SUPFAM" id="SSF50156">
    <property type="entry name" value="PDZ domain-like"/>
    <property type="match status" value="1"/>
</dbReference>
<comment type="subcellular location">
    <subcellularLocation>
        <location evidence="1 7">Cytoplasm</location>
    </subcellularLocation>
</comment>
<dbReference type="Gene3D" id="3.90.226.10">
    <property type="entry name" value="2-enoyl-CoA Hydratase, Chain A, domain 1"/>
    <property type="match status" value="1"/>
</dbReference>
<keyword evidence="11" id="KW-1185">Reference proteome</keyword>
<dbReference type="EC" id="3.4.21.-" evidence="7"/>
<feature type="domain" description="PDZ" evidence="9">
    <location>
        <begin position="770"/>
        <end position="838"/>
    </location>
</feature>
<dbReference type="Pfam" id="PF26550">
    <property type="entry name" value="Tricorn_2nd"/>
    <property type="match status" value="1"/>
</dbReference>
<dbReference type="CDD" id="cd07562">
    <property type="entry name" value="Peptidase_S41_TRI"/>
    <property type="match status" value="1"/>
</dbReference>
<keyword evidence="5 7" id="KW-0378">Hydrolase</keyword>
<dbReference type="Gene3D" id="2.30.42.10">
    <property type="match status" value="1"/>
</dbReference>
<evidence type="ECO:0000256" key="5">
    <source>
        <dbReference type="ARBA" id="ARBA00022801"/>
    </source>
</evidence>
<dbReference type="InterPro" id="IPR036034">
    <property type="entry name" value="PDZ_sf"/>
</dbReference>
<evidence type="ECO:0000256" key="3">
    <source>
        <dbReference type="ARBA" id="ARBA00022490"/>
    </source>
</evidence>
<evidence type="ECO:0000256" key="6">
    <source>
        <dbReference type="ARBA" id="ARBA00022825"/>
    </source>
</evidence>
<name>A0ABR4XK31_9PORP</name>
<feature type="region of interest" description="Disordered" evidence="8">
    <location>
        <begin position="578"/>
        <end position="600"/>
    </location>
</feature>
<dbReference type="InterPro" id="IPR001478">
    <property type="entry name" value="PDZ"/>
</dbReference>
<evidence type="ECO:0000256" key="2">
    <source>
        <dbReference type="ARBA" id="ARBA00008524"/>
    </source>
</evidence>
<dbReference type="InterPro" id="IPR029045">
    <property type="entry name" value="ClpP/crotonase-like_dom_sf"/>
</dbReference>
<dbReference type="InterPro" id="IPR011042">
    <property type="entry name" value="6-blade_b-propeller_TolB-like"/>
</dbReference>
<evidence type="ECO:0000256" key="4">
    <source>
        <dbReference type="ARBA" id="ARBA00022670"/>
    </source>
</evidence>
<evidence type="ECO:0000313" key="10">
    <source>
        <dbReference type="EMBL" id="KGN92013.1"/>
    </source>
</evidence>
<accession>A0ABR4XK31</accession>
<organism evidence="10 11">
    <name type="scientific">Porphyromonas canoris</name>
    <dbReference type="NCBI Taxonomy" id="36875"/>
    <lineage>
        <taxon>Bacteria</taxon>
        <taxon>Pseudomonadati</taxon>
        <taxon>Bacteroidota</taxon>
        <taxon>Bacteroidia</taxon>
        <taxon>Bacteroidales</taxon>
        <taxon>Porphyromonadaceae</taxon>
        <taxon>Porphyromonas</taxon>
    </lineage>
</organism>
<keyword evidence="6 7" id="KW-0720">Serine protease</keyword>
<keyword evidence="3 7" id="KW-0963">Cytoplasm</keyword>
<dbReference type="PIRSF" id="PIRSF036421">
    <property type="entry name" value="Tricorn_protease"/>
    <property type="match status" value="1"/>
</dbReference>
<comment type="function">
    <text evidence="7">Degrades oligopeptides.</text>
</comment>
<evidence type="ECO:0000256" key="1">
    <source>
        <dbReference type="ARBA" id="ARBA00004496"/>
    </source>
</evidence>
<dbReference type="Gene3D" id="2.120.10.60">
    <property type="entry name" value="Tricorn protease N-terminal domain"/>
    <property type="match status" value="1"/>
</dbReference>
<dbReference type="PROSITE" id="PS50106">
    <property type="entry name" value="PDZ"/>
    <property type="match status" value="1"/>
</dbReference>